<dbReference type="GO" id="GO:0016020">
    <property type="term" value="C:membrane"/>
    <property type="evidence" value="ECO:0007669"/>
    <property type="project" value="UniProtKB-SubCell"/>
</dbReference>
<accession>A0A1B8G752</accession>
<dbReference type="InterPro" id="IPR036259">
    <property type="entry name" value="MFS_trans_sf"/>
</dbReference>
<dbReference type="Gene3D" id="1.20.1250.20">
    <property type="entry name" value="MFS general substrate transporter like domains"/>
    <property type="match status" value="2"/>
</dbReference>
<name>A0A1B8G752_9PEZI</name>
<feature type="transmembrane region" description="Helical" evidence="6">
    <location>
        <begin position="315"/>
        <end position="337"/>
    </location>
</feature>
<dbReference type="EMBL" id="KV460283">
    <property type="protein sequence ID" value="OBT91652.1"/>
    <property type="molecule type" value="Genomic_DNA"/>
</dbReference>
<evidence type="ECO:0000313" key="9">
    <source>
        <dbReference type="Proteomes" id="UP000091956"/>
    </source>
</evidence>
<feature type="transmembrane region" description="Helical" evidence="6">
    <location>
        <begin position="177"/>
        <end position="200"/>
    </location>
</feature>
<feature type="transmembrane region" description="Helical" evidence="6">
    <location>
        <begin position="42"/>
        <end position="59"/>
    </location>
</feature>
<evidence type="ECO:0000256" key="6">
    <source>
        <dbReference type="SAM" id="Phobius"/>
    </source>
</evidence>
<feature type="transmembrane region" description="Helical" evidence="6">
    <location>
        <begin position="349"/>
        <end position="372"/>
    </location>
</feature>
<reference evidence="9" key="2">
    <citation type="journal article" date="2018" name="Nat. Commun.">
        <title>Extreme sensitivity to ultraviolet light in the fungal pathogen causing white-nose syndrome of bats.</title>
        <authorList>
            <person name="Palmer J.M."/>
            <person name="Drees K.P."/>
            <person name="Foster J.T."/>
            <person name="Lindner D.L."/>
        </authorList>
    </citation>
    <scope>NUCLEOTIDE SEQUENCE [LARGE SCALE GENOMIC DNA]</scope>
    <source>
        <strain evidence="9">UAMH 10579</strain>
    </source>
</reference>
<evidence type="ECO:0000256" key="5">
    <source>
        <dbReference type="ARBA" id="ARBA00023136"/>
    </source>
</evidence>
<dbReference type="SUPFAM" id="SSF103473">
    <property type="entry name" value="MFS general substrate transporter"/>
    <property type="match status" value="1"/>
</dbReference>
<dbReference type="PROSITE" id="PS50850">
    <property type="entry name" value="MFS"/>
    <property type="match status" value="1"/>
</dbReference>
<evidence type="ECO:0000256" key="1">
    <source>
        <dbReference type="ARBA" id="ARBA00004141"/>
    </source>
</evidence>
<protein>
    <recommendedName>
        <fullName evidence="7">Major facilitator superfamily (MFS) profile domain-containing protein</fullName>
    </recommendedName>
</protein>
<feature type="transmembrane region" description="Helical" evidence="6">
    <location>
        <begin position="439"/>
        <end position="460"/>
    </location>
</feature>
<feature type="transmembrane region" description="Helical" evidence="6">
    <location>
        <begin position="212"/>
        <end position="234"/>
    </location>
</feature>
<dbReference type="InterPro" id="IPR011701">
    <property type="entry name" value="MFS"/>
</dbReference>
<keyword evidence="2" id="KW-0813">Transport</keyword>
<dbReference type="FunFam" id="1.20.1250.20:FF:000057">
    <property type="entry name" value="MFS general substrate transporter"/>
    <property type="match status" value="1"/>
</dbReference>
<feature type="domain" description="Major facilitator superfamily (MFS) profile" evidence="7">
    <location>
        <begin position="46"/>
        <end position="482"/>
    </location>
</feature>
<dbReference type="RefSeq" id="XP_018125385.1">
    <property type="nucleotide sequence ID" value="XM_018279726.1"/>
</dbReference>
<dbReference type="PANTHER" id="PTHR43791">
    <property type="entry name" value="PERMEASE-RELATED"/>
    <property type="match status" value="1"/>
</dbReference>
<organism evidence="8 9">
    <name type="scientific">Pseudogymnoascus verrucosus</name>
    <dbReference type="NCBI Taxonomy" id="342668"/>
    <lineage>
        <taxon>Eukaryota</taxon>
        <taxon>Fungi</taxon>
        <taxon>Dikarya</taxon>
        <taxon>Ascomycota</taxon>
        <taxon>Pezizomycotina</taxon>
        <taxon>Leotiomycetes</taxon>
        <taxon>Thelebolales</taxon>
        <taxon>Thelebolaceae</taxon>
        <taxon>Pseudogymnoascus</taxon>
    </lineage>
</organism>
<feature type="transmembrane region" description="Helical" evidence="6">
    <location>
        <begin position="408"/>
        <end position="427"/>
    </location>
</feature>
<dbReference type="Proteomes" id="UP000091956">
    <property type="component" value="Unassembled WGS sequence"/>
</dbReference>
<feature type="transmembrane region" description="Helical" evidence="6">
    <location>
        <begin position="149"/>
        <end position="170"/>
    </location>
</feature>
<sequence length="482" mass="53400">MIKDDEGRVMHMESSDVAIDLDLKTDIVEYDEKYKKRVTRKIDMRLVPLCAFIYLLNYLDRTNIGNGKILNQETGDSFLQKTNMSSIDYSVVLTIFGVAYTLFDVPANWIMKRYVRPSHWLGFLMLSWGILTLGFAWSKNFHTVVVLRFLIGVFEAGFFPGIVYLITFWYTQEQRSLRIALVLASASLAGAFGGCIGYGVGFMNGDGGLEGFRWLFIIEGLITILCVPLVIVFLPNWPAVAKWLSDDEKNCITIQLEAQASGFTRERASRREVLETCFTPRMVAHYFAYLTNTIVLNSLAYFTPTIVARLGYTSITAQLMTVPPWVIGYVVSLGLAYSADRFNARGIHVACATFLSGVGFLACTLLPANAYLKRYGCLILIACGAFPSASPMVGWLTCNVPSQRTMGLAAAINNGTVGIASIISVWIWPATDAARGFPIGNIVCSTASFLTTAIMVGLRFHYGRMNKNGKPDASGVQRVWAY</sequence>
<comment type="subcellular location">
    <subcellularLocation>
        <location evidence="1">Membrane</location>
        <topology evidence="1">Multi-pass membrane protein</topology>
    </subcellularLocation>
</comment>
<evidence type="ECO:0000256" key="4">
    <source>
        <dbReference type="ARBA" id="ARBA00022989"/>
    </source>
</evidence>
<evidence type="ECO:0000256" key="3">
    <source>
        <dbReference type="ARBA" id="ARBA00022692"/>
    </source>
</evidence>
<dbReference type="GeneID" id="28843709"/>
<keyword evidence="5 6" id="KW-0472">Membrane</keyword>
<dbReference type="AlphaFoldDB" id="A0A1B8G752"/>
<keyword evidence="3 6" id="KW-0812">Transmembrane</keyword>
<evidence type="ECO:0000313" key="8">
    <source>
        <dbReference type="EMBL" id="OBT91652.1"/>
    </source>
</evidence>
<dbReference type="GO" id="GO:0022857">
    <property type="term" value="F:transmembrane transporter activity"/>
    <property type="evidence" value="ECO:0007669"/>
    <property type="project" value="InterPro"/>
</dbReference>
<gene>
    <name evidence="8" type="ORF">VE01_10323</name>
</gene>
<evidence type="ECO:0000259" key="7">
    <source>
        <dbReference type="PROSITE" id="PS50850"/>
    </source>
</evidence>
<reference evidence="8 9" key="1">
    <citation type="submission" date="2016-03" db="EMBL/GenBank/DDBJ databases">
        <title>Comparative genomics of Pseudogymnoascus destructans, the fungus causing white-nose syndrome of bats.</title>
        <authorList>
            <person name="Palmer J.M."/>
            <person name="Drees K.P."/>
            <person name="Foster J.T."/>
            <person name="Lindner D.L."/>
        </authorList>
    </citation>
    <scope>NUCLEOTIDE SEQUENCE [LARGE SCALE GENOMIC DNA]</scope>
    <source>
        <strain evidence="8 9">UAMH 10579</strain>
    </source>
</reference>
<feature type="transmembrane region" description="Helical" evidence="6">
    <location>
        <begin position="87"/>
        <end position="107"/>
    </location>
</feature>
<dbReference type="InterPro" id="IPR020846">
    <property type="entry name" value="MFS_dom"/>
</dbReference>
<feature type="transmembrane region" description="Helical" evidence="6">
    <location>
        <begin position="286"/>
        <end position="303"/>
    </location>
</feature>
<feature type="transmembrane region" description="Helical" evidence="6">
    <location>
        <begin position="378"/>
        <end position="396"/>
    </location>
</feature>
<proteinExistence type="predicted"/>
<evidence type="ECO:0000256" key="2">
    <source>
        <dbReference type="ARBA" id="ARBA00022448"/>
    </source>
</evidence>
<dbReference type="Pfam" id="PF07690">
    <property type="entry name" value="MFS_1"/>
    <property type="match status" value="1"/>
</dbReference>
<keyword evidence="4 6" id="KW-1133">Transmembrane helix</keyword>
<dbReference type="PANTHER" id="PTHR43791:SF49">
    <property type="entry name" value="TRANSPORTER, PUTATIVE (AFU_ORTHOLOGUE AFUA_4G04250)-RELATED"/>
    <property type="match status" value="1"/>
</dbReference>
<keyword evidence="9" id="KW-1185">Reference proteome</keyword>
<feature type="transmembrane region" description="Helical" evidence="6">
    <location>
        <begin position="119"/>
        <end position="137"/>
    </location>
</feature>